<dbReference type="Gene3D" id="3.40.50.2300">
    <property type="match status" value="1"/>
</dbReference>
<feature type="modified residue" description="4-aspartylphosphate" evidence="6">
    <location>
        <position position="58"/>
    </location>
</feature>
<dbReference type="Pfam" id="PF00989">
    <property type="entry name" value="PAS"/>
    <property type="match status" value="1"/>
</dbReference>
<evidence type="ECO:0000256" key="6">
    <source>
        <dbReference type="PROSITE-ProRule" id="PRU00169"/>
    </source>
</evidence>
<dbReference type="SMART" id="SM00091">
    <property type="entry name" value="PAS"/>
    <property type="match status" value="2"/>
</dbReference>
<dbReference type="CDD" id="cd00075">
    <property type="entry name" value="HATPase"/>
    <property type="match status" value="1"/>
</dbReference>
<dbReference type="PROSITE" id="PS50110">
    <property type="entry name" value="RESPONSE_REGULATORY"/>
    <property type="match status" value="1"/>
</dbReference>
<dbReference type="Pfam" id="PF08448">
    <property type="entry name" value="PAS_4"/>
    <property type="match status" value="1"/>
</dbReference>
<feature type="domain" description="PAS" evidence="9">
    <location>
        <begin position="134"/>
        <end position="188"/>
    </location>
</feature>
<dbReference type="InterPro" id="IPR029016">
    <property type="entry name" value="GAF-like_dom_sf"/>
</dbReference>
<dbReference type="Proteomes" id="UP000198888">
    <property type="component" value="Unassembled WGS sequence"/>
</dbReference>
<sequence>MNKRSIQVLHVDDDLDLTNLVGNYLERKDTQIELQTAASIDEGLSIVSEGNIDCIISDYDMSNKTGVEFLRSVRKQDKNLPFILFTGKGSEEVASEAISMGVTDYIQKKTATSQYALLANRIRNAVESVWAQNERDRHLEAIETAREGISILDEDGYFVYVNQAYADLYGYQPNEILGEHWEFLSPADEIPYTYEEILPILNESGYWHGVTTGLRADQSTFVEDQVLARTNADGVVCTVRNITEQEENKKELKQTNVLLSTLFDALPVGVLAEDDNRDVMAVNQQLYEFFEVSGSPSEAIGKDCEQFASKVSELVVDSTEFVEQINTVASEGEPIEEDEIVRTNGQTFERSYQPIEFAGGDGHLWVYYDATDRTNHERQLKALNKTSQDLMAAKTHNKVCEIGTKAARDILGLQLNGIHLYDENKSGLVPMATTDGLTDLIGEPPVLTGDNSIAWRVYNKGDALALDNVHTDPDRYNPDTLIRSEIYLPIGDYGILIGGSTESEQFDDQDIVLGEILAGNINTALEQVSQTQQLQARERELTRQNERLEEFTSVVSHDIQNPLTVAAGNLQLAIENNDSEYLNKVKRAHDRMEALVDNLLTLAQEGANTADITPVSLTELSEGCWQNVETSTATLNVTTNSIVFADKNRLKQLFENLFANAVEHGGETVTVGALEDGFYVSDDGPGIPVDERDQVFKFGHSTSDSGTGFGLNIVKEIGRVAKRSRLCRWYSQLRGHS</sequence>
<dbReference type="Pfam" id="PF00512">
    <property type="entry name" value="HisKA"/>
    <property type="match status" value="1"/>
</dbReference>
<keyword evidence="6" id="KW-0597">Phosphoprotein</keyword>
<evidence type="ECO:0000256" key="5">
    <source>
        <dbReference type="ARBA" id="ARBA00023012"/>
    </source>
</evidence>
<dbReference type="GO" id="GO:0006355">
    <property type="term" value="P:regulation of DNA-templated transcription"/>
    <property type="evidence" value="ECO:0007669"/>
    <property type="project" value="InterPro"/>
</dbReference>
<dbReference type="SMART" id="SM00388">
    <property type="entry name" value="HisKA"/>
    <property type="match status" value="1"/>
</dbReference>
<dbReference type="InterPro" id="IPR001789">
    <property type="entry name" value="Sig_transdc_resp-reg_receiver"/>
</dbReference>
<dbReference type="InterPro" id="IPR000014">
    <property type="entry name" value="PAS"/>
</dbReference>
<organism evidence="10 11">
    <name type="scientific">Halohasta litchfieldiae</name>
    <dbReference type="NCBI Taxonomy" id="1073996"/>
    <lineage>
        <taxon>Archaea</taxon>
        <taxon>Methanobacteriati</taxon>
        <taxon>Methanobacteriota</taxon>
        <taxon>Stenosarchaea group</taxon>
        <taxon>Halobacteria</taxon>
        <taxon>Halobacteriales</taxon>
        <taxon>Haloferacaceae</taxon>
        <taxon>Halohasta</taxon>
    </lineage>
</organism>
<dbReference type="STRING" id="1073996.SAMN05444271_1172"/>
<dbReference type="RefSeq" id="WP_089672956.1">
    <property type="nucleotide sequence ID" value="NZ_FNYR01000017.1"/>
</dbReference>
<dbReference type="Pfam" id="PF02518">
    <property type="entry name" value="HATPase_c"/>
    <property type="match status" value="1"/>
</dbReference>
<reference evidence="10 11" key="1">
    <citation type="submission" date="2016-10" db="EMBL/GenBank/DDBJ databases">
        <authorList>
            <person name="de Groot N.N."/>
        </authorList>
    </citation>
    <scope>NUCLEOTIDE SEQUENCE [LARGE SCALE GENOMIC DNA]</scope>
    <source>
        <strain evidence="10 11">DSM 22187</strain>
    </source>
</reference>
<dbReference type="Gene3D" id="3.30.450.40">
    <property type="match status" value="1"/>
</dbReference>
<dbReference type="InterPro" id="IPR003594">
    <property type="entry name" value="HATPase_dom"/>
</dbReference>
<dbReference type="InterPro" id="IPR050736">
    <property type="entry name" value="Sensor_HK_Regulatory"/>
</dbReference>
<dbReference type="NCBIfam" id="TIGR00229">
    <property type="entry name" value="sensory_box"/>
    <property type="match status" value="1"/>
</dbReference>
<dbReference type="Gene3D" id="3.30.565.10">
    <property type="entry name" value="Histidine kinase-like ATPase, C-terminal domain"/>
    <property type="match status" value="1"/>
</dbReference>
<dbReference type="SUPFAM" id="SSF47384">
    <property type="entry name" value="Homodimeric domain of signal transducing histidine kinase"/>
    <property type="match status" value="1"/>
</dbReference>
<dbReference type="Pfam" id="PF13185">
    <property type="entry name" value="GAF_2"/>
    <property type="match status" value="1"/>
</dbReference>
<keyword evidence="11" id="KW-1185">Reference proteome</keyword>
<feature type="domain" description="Histidine kinase" evidence="7">
    <location>
        <begin position="554"/>
        <end position="717"/>
    </location>
</feature>
<dbReference type="OrthoDB" id="8127at2157"/>
<dbReference type="CDD" id="cd00082">
    <property type="entry name" value="HisKA"/>
    <property type="match status" value="1"/>
</dbReference>
<dbReference type="InterPro" id="IPR003018">
    <property type="entry name" value="GAF"/>
</dbReference>
<dbReference type="PROSITE" id="PS50109">
    <property type="entry name" value="HIS_KIN"/>
    <property type="match status" value="1"/>
</dbReference>
<dbReference type="SUPFAM" id="SSF55785">
    <property type="entry name" value="PYP-like sensor domain (PAS domain)"/>
    <property type="match status" value="2"/>
</dbReference>
<evidence type="ECO:0000256" key="1">
    <source>
        <dbReference type="ARBA" id="ARBA00000085"/>
    </source>
</evidence>
<dbReference type="InterPro" id="IPR035965">
    <property type="entry name" value="PAS-like_dom_sf"/>
</dbReference>
<feature type="domain" description="Response regulatory" evidence="8">
    <location>
        <begin position="7"/>
        <end position="123"/>
    </location>
</feature>
<evidence type="ECO:0000256" key="2">
    <source>
        <dbReference type="ARBA" id="ARBA00012438"/>
    </source>
</evidence>
<dbReference type="SMART" id="SM00065">
    <property type="entry name" value="GAF"/>
    <property type="match status" value="1"/>
</dbReference>
<evidence type="ECO:0000259" key="9">
    <source>
        <dbReference type="PROSITE" id="PS50112"/>
    </source>
</evidence>
<dbReference type="InterPro" id="IPR011006">
    <property type="entry name" value="CheY-like_superfamily"/>
</dbReference>
<dbReference type="SUPFAM" id="SSF55781">
    <property type="entry name" value="GAF domain-like"/>
    <property type="match status" value="1"/>
</dbReference>
<protein>
    <recommendedName>
        <fullName evidence="2">histidine kinase</fullName>
        <ecNumber evidence="2">2.7.13.3</ecNumber>
    </recommendedName>
</protein>
<evidence type="ECO:0000313" key="11">
    <source>
        <dbReference type="Proteomes" id="UP000198888"/>
    </source>
</evidence>
<dbReference type="Gene3D" id="1.10.287.130">
    <property type="match status" value="1"/>
</dbReference>
<keyword evidence="5" id="KW-0902">Two-component regulatory system</keyword>
<evidence type="ECO:0000259" key="8">
    <source>
        <dbReference type="PROSITE" id="PS50110"/>
    </source>
</evidence>
<dbReference type="EMBL" id="FNYR01000017">
    <property type="protein sequence ID" value="SEJ02852.1"/>
    <property type="molecule type" value="Genomic_DNA"/>
</dbReference>
<dbReference type="EC" id="2.7.13.3" evidence="2"/>
<dbReference type="PROSITE" id="PS50112">
    <property type="entry name" value="PAS"/>
    <property type="match status" value="1"/>
</dbReference>
<accession>A0A1H6VRL9</accession>
<dbReference type="CDD" id="cd00156">
    <property type="entry name" value="REC"/>
    <property type="match status" value="1"/>
</dbReference>
<dbReference type="InterPro" id="IPR005467">
    <property type="entry name" value="His_kinase_dom"/>
</dbReference>
<dbReference type="SUPFAM" id="SSF52172">
    <property type="entry name" value="CheY-like"/>
    <property type="match status" value="1"/>
</dbReference>
<dbReference type="InterPro" id="IPR036097">
    <property type="entry name" value="HisK_dim/P_sf"/>
</dbReference>
<dbReference type="GO" id="GO:0000155">
    <property type="term" value="F:phosphorelay sensor kinase activity"/>
    <property type="evidence" value="ECO:0007669"/>
    <property type="project" value="InterPro"/>
</dbReference>
<comment type="catalytic activity">
    <reaction evidence="1">
        <text>ATP + protein L-histidine = ADP + protein N-phospho-L-histidine.</text>
        <dbReference type="EC" id="2.7.13.3"/>
    </reaction>
</comment>
<evidence type="ECO:0000256" key="4">
    <source>
        <dbReference type="ARBA" id="ARBA00022777"/>
    </source>
</evidence>
<dbReference type="PANTHER" id="PTHR43711">
    <property type="entry name" value="TWO-COMPONENT HISTIDINE KINASE"/>
    <property type="match status" value="1"/>
</dbReference>
<dbReference type="Gene3D" id="3.30.450.20">
    <property type="entry name" value="PAS domain"/>
    <property type="match status" value="2"/>
</dbReference>
<dbReference type="AlphaFoldDB" id="A0A1H6VRL9"/>
<proteinExistence type="predicted"/>
<dbReference type="Pfam" id="PF00072">
    <property type="entry name" value="Response_reg"/>
    <property type="match status" value="1"/>
</dbReference>
<dbReference type="SUPFAM" id="SSF55874">
    <property type="entry name" value="ATPase domain of HSP90 chaperone/DNA topoisomerase II/histidine kinase"/>
    <property type="match status" value="1"/>
</dbReference>
<dbReference type="PANTHER" id="PTHR43711:SF1">
    <property type="entry name" value="HISTIDINE KINASE 1"/>
    <property type="match status" value="1"/>
</dbReference>
<dbReference type="InterPro" id="IPR013656">
    <property type="entry name" value="PAS_4"/>
</dbReference>
<dbReference type="InterPro" id="IPR013767">
    <property type="entry name" value="PAS_fold"/>
</dbReference>
<dbReference type="InterPro" id="IPR003661">
    <property type="entry name" value="HisK_dim/P_dom"/>
</dbReference>
<keyword evidence="3" id="KW-0808">Transferase</keyword>
<name>A0A1H6VRL9_9EURY</name>
<dbReference type="InterPro" id="IPR036890">
    <property type="entry name" value="HATPase_C_sf"/>
</dbReference>
<dbReference type="CDD" id="cd00130">
    <property type="entry name" value="PAS"/>
    <property type="match status" value="1"/>
</dbReference>
<evidence type="ECO:0000313" key="10">
    <source>
        <dbReference type="EMBL" id="SEJ02852.1"/>
    </source>
</evidence>
<dbReference type="SMART" id="SM00448">
    <property type="entry name" value="REC"/>
    <property type="match status" value="1"/>
</dbReference>
<evidence type="ECO:0000259" key="7">
    <source>
        <dbReference type="PROSITE" id="PS50109"/>
    </source>
</evidence>
<gene>
    <name evidence="10" type="ORF">SAMN05444271_1172</name>
</gene>
<dbReference type="SMART" id="SM00387">
    <property type="entry name" value="HATPase_c"/>
    <property type="match status" value="1"/>
</dbReference>
<keyword evidence="4" id="KW-0418">Kinase</keyword>
<evidence type="ECO:0000256" key="3">
    <source>
        <dbReference type="ARBA" id="ARBA00022679"/>
    </source>
</evidence>